<organism evidence="5 6">
    <name type="scientific">Naganishia liquefaciens</name>
    <dbReference type="NCBI Taxonomy" id="104408"/>
    <lineage>
        <taxon>Eukaryota</taxon>
        <taxon>Fungi</taxon>
        <taxon>Dikarya</taxon>
        <taxon>Basidiomycota</taxon>
        <taxon>Agaricomycotina</taxon>
        <taxon>Tremellomycetes</taxon>
        <taxon>Filobasidiales</taxon>
        <taxon>Filobasidiaceae</taxon>
        <taxon>Naganishia</taxon>
    </lineage>
</organism>
<keyword evidence="6" id="KW-1185">Reference proteome</keyword>
<dbReference type="OrthoDB" id="3367at2759"/>
<dbReference type="PROSITE" id="PS50082">
    <property type="entry name" value="WD_REPEATS_2"/>
    <property type="match status" value="1"/>
</dbReference>
<dbReference type="PANTHER" id="PTHR14107:SF16">
    <property type="entry name" value="AT02583P"/>
    <property type="match status" value="1"/>
</dbReference>
<dbReference type="InterPro" id="IPR051362">
    <property type="entry name" value="WD_repeat_creC_regulators"/>
</dbReference>
<evidence type="ECO:0008006" key="7">
    <source>
        <dbReference type="Google" id="ProtNLM"/>
    </source>
</evidence>
<dbReference type="Gene3D" id="2.130.10.10">
    <property type="entry name" value="YVTN repeat-like/Quinoprotein amine dehydrogenase"/>
    <property type="match status" value="1"/>
</dbReference>
<feature type="region of interest" description="Disordered" evidence="4">
    <location>
        <begin position="158"/>
        <end position="177"/>
    </location>
</feature>
<evidence type="ECO:0000256" key="2">
    <source>
        <dbReference type="ARBA" id="ARBA00022737"/>
    </source>
</evidence>
<dbReference type="GO" id="GO:0032153">
    <property type="term" value="C:cell division site"/>
    <property type="evidence" value="ECO:0007669"/>
    <property type="project" value="TreeGrafter"/>
</dbReference>
<dbReference type="GO" id="GO:0045013">
    <property type="term" value="P:carbon catabolite repression of transcription"/>
    <property type="evidence" value="ECO:0007669"/>
    <property type="project" value="TreeGrafter"/>
</dbReference>
<evidence type="ECO:0000256" key="4">
    <source>
        <dbReference type="SAM" id="MobiDB-lite"/>
    </source>
</evidence>
<proteinExistence type="predicted"/>
<dbReference type="GO" id="GO:0005634">
    <property type="term" value="C:nucleus"/>
    <property type="evidence" value="ECO:0007669"/>
    <property type="project" value="TreeGrafter"/>
</dbReference>
<keyword evidence="2" id="KW-0677">Repeat</keyword>
<evidence type="ECO:0000256" key="3">
    <source>
        <dbReference type="PROSITE-ProRule" id="PRU00221"/>
    </source>
</evidence>
<evidence type="ECO:0000313" key="6">
    <source>
        <dbReference type="Proteomes" id="UP000620104"/>
    </source>
</evidence>
<dbReference type="InterPro" id="IPR001680">
    <property type="entry name" value="WD40_rpt"/>
</dbReference>
<gene>
    <name evidence="5" type="ORF">NliqN6_1574</name>
</gene>
<dbReference type="InterPro" id="IPR036322">
    <property type="entry name" value="WD40_repeat_dom_sf"/>
</dbReference>
<reference evidence="5" key="1">
    <citation type="submission" date="2020-07" db="EMBL/GenBank/DDBJ databases">
        <title>Draft Genome Sequence of a Deep-Sea Yeast, Naganishia (Cryptococcus) liquefaciens strain N6.</title>
        <authorList>
            <person name="Han Y.W."/>
            <person name="Kajitani R."/>
            <person name="Morimoto H."/>
            <person name="Parhat M."/>
            <person name="Tsubouchi H."/>
            <person name="Bakenova O."/>
            <person name="Ogata M."/>
            <person name="Argunhan B."/>
            <person name="Aoki R."/>
            <person name="Kajiwara S."/>
            <person name="Itoh T."/>
            <person name="Iwasaki H."/>
        </authorList>
    </citation>
    <scope>NUCLEOTIDE SEQUENCE</scope>
    <source>
        <strain evidence="5">N6</strain>
    </source>
</reference>
<dbReference type="EMBL" id="BLZA01000011">
    <property type="protein sequence ID" value="GHJ85172.1"/>
    <property type="molecule type" value="Genomic_DNA"/>
</dbReference>
<dbReference type="GO" id="GO:0051286">
    <property type="term" value="C:cell tip"/>
    <property type="evidence" value="ECO:0007669"/>
    <property type="project" value="TreeGrafter"/>
</dbReference>
<protein>
    <recommendedName>
        <fullName evidence="7">WD40 repeat domain-containing protein</fullName>
    </recommendedName>
</protein>
<dbReference type="InterPro" id="IPR015943">
    <property type="entry name" value="WD40/YVTN_repeat-like_dom_sf"/>
</dbReference>
<evidence type="ECO:0000256" key="1">
    <source>
        <dbReference type="ARBA" id="ARBA00022574"/>
    </source>
</evidence>
<comment type="caution">
    <text evidence="5">The sequence shown here is derived from an EMBL/GenBank/DDBJ whole genome shotgun (WGS) entry which is preliminary data.</text>
</comment>
<keyword evidence="1 3" id="KW-0853">WD repeat</keyword>
<accession>A0A8H3TQ51</accession>
<dbReference type="SUPFAM" id="SSF50978">
    <property type="entry name" value="WD40 repeat-like"/>
    <property type="match status" value="1"/>
</dbReference>
<dbReference type="Proteomes" id="UP000620104">
    <property type="component" value="Unassembled WGS sequence"/>
</dbReference>
<evidence type="ECO:0000313" key="5">
    <source>
        <dbReference type="EMBL" id="GHJ85172.1"/>
    </source>
</evidence>
<feature type="region of interest" description="Disordered" evidence="4">
    <location>
        <begin position="124"/>
        <end position="151"/>
    </location>
</feature>
<dbReference type="AlphaFoldDB" id="A0A8H3TQ51"/>
<dbReference type="SMART" id="SM00320">
    <property type="entry name" value="WD40"/>
    <property type="match status" value="4"/>
</dbReference>
<dbReference type="PANTHER" id="PTHR14107">
    <property type="entry name" value="WD REPEAT PROTEIN"/>
    <property type="match status" value="1"/>
</dbReference>
<feature type="repeat" description="WD" evidence="3">
    <location>
        <begin position="452"/>
        <end position="493"/>
    </location>
</feature>
<name>A0A8H3TQ51_9TREE</name>
<dbReference type="Pfam" id="PF00400">
    <property type="entry name" value="WD40"/>
    <property type="match status" value="1"/>
</dbReference>
<sequence>MPEPTPPILPPPEFQPPGESAYVHAPSLLPMSMLMPPPITVNQYSGAIGAMGMGMGMGMGMAMSPGMAFGPPMMLPPSMQDPPRTTPYNQYPIRTTFVSMNIAPKSGNSSLVGGLLRKDTSMNTSPGNETAWAYDPNHAPEDGDGEEAGEAVPTMAAARTPARGGKGGYPRPKTNIRSTNSTFVTRVQSHDGFTKIVPQPPHLENASATSFPPTRWAFTNTGRMLVWTLVDPTNKIKDPILRVFFNNFPTCHTICEATKSAPGAADGGRLDMVLGFNTGDVFWLDPISLKYTRLNKAGVIHGRLVTSIRFHPADPTLIYALFSDGLIMVFSTEREDPDFKTSIGTPPWAARLKSWENSRRKTTSTADAWAQTPASGSSTDEMFVWRNEEPIPPKGQQGSAYAARNPIAVWKIGDKPCKGMEFSPDGQALALVSEDGTLKMVDPAGAKLLDSYAGYFGGLTCLAWSPDGKYVVTGGQDDLITIISPREGRVVARGQGHASYVTSIAFDRRRSNARTYRFGTVGEDGRLLFWDFSAAELQRPRHIPNSVHRMSIGSADSLNGEEKEMRSTFHPAPSLGEVAMIQPVMNKLLESAVINQISFLPESVVTISKIGNIRFWMRGKAQPNGTDGMSNGFRQLKVTSSK</sequence>